<gene>
    <name evidence="1" type="ORF">CHS0354_002809</name>
</gene>
<protein>
    <submittedName>
        <fullName evidence="1">Uncharacterized protein</fullName>
    </submittedName>
</protein>
<sequence length="66" mass="7581">MSIALEHVIQYRVANQMKILSTDYMCTLKLDIEGSQWFLVNSGVCQGCTIDSYISFPTTNWTTEQR</sequence>
<dbReference type="EMBL" id="JAEAOA010000226">
    <property type="protein sequence ID" value="KAK3576209.1"/>
    <property type="molecule type" value="Genomic_DNA"/>
</dbReference>
<name>A0AAE0VEY3_9BIVA</name>
<feature type="non-terminal residue" evidence="1">
    <location>
        <position position="66"/>
    </location>
</feature>
<evidence type="ECO:0000313" key="2">
    <source>
        <dbReference type="Proteomes" id="UP001195483"/>
    </source>
</evidence>
<keyword evidence="2" id="KW-1185">Reference proteome</keyword>
<organism evidence="1 2">
    <name type="scientific">Potamilus streckersoni</name>
    <dbReference type="NCBI Taxonomy" id="2493646"/>
    <lineage>
        <taxon>Eukaryota</taxon>
        <taxon>Metazoa</taxon>
        <taxon>Spiralia</taxon>
        <taxon>Lophotrochozoa</taxon>
        <taxon>Mollusca</taxon>
        <taxon>Bivalvia</taxon>
        <taxon>Autobranchia</taxon>
        <taxon>Heteroconchia</taxon>
        <taxon>Palaeoheterodonta</taxon>
        <taxon>Unionida</taxon>
        <taxon>Unionoidea</taxon>
        <taxon>Unionidae</taxon>
        <taxon>Ambleminae</taxon>
        <taxon>Lampsilini</taxon>
        <taxon>Potamilus</taxon>
    </lineage>
</organism>
<evidence type="ECO:0000313" key="1">
    <source>
        <dbReference type="EMBL" id="KAK3576209.1"/>
    </source>
</evidence>
<reference evidence="1" key="3">
    <citation type="submission" date="2023-05" db="EMBL/GenBank/DDBJ databases">
        <authorList>
            <person name="Smith C.H."/>
        </authorList>
    </citation>
    <scope>NUCLEOTIDE SEQUENCE</scope>
    <source>
        <strain evidence="1">CHS0354</strain>
        <tissue evidence="1">Mantle</tissue>
    </source>
</reference>
<reference evidence="1" key="2">
    <citation type="journal article" date="2021" name="Genome Biol. Evol.">
        <title>Developing a high-quality reference genome for a parasitic bivalve with doubly uniparental inheritance (Bivalvia: Unionida).</title>
        <authorList>
            <person name="Smith C.H."/>
        </authorList>
    </citation>
    <scope>NUCLEOTIDE SEQUENCE</scope>
    <source>
        <strain evidence="1">CHS0354</strain>
        <tissue evidence="1">Mantle</tissue>
    </source>
</reference>
<comment type="caution">
    <text evidence="1">The sequence shown here is derived from an EMBL/GenBank/DDBJ whole genome shotgun (WGS) entry which is preliminary data.</text>
</comment>
<dbReference type="Proteomes" id="UP001195483">
    <property type="component" value="Unassembled WGS sequence"/>
</dbReference>
<proteinExistence type="predicted"/>
<reference evidence="1" key="1">
    <citation type="journal article" date="2021" name="Genome Biol. Evol.">
        <title>A High-Quality Reference Genome for a Parasitic Bivalve with Doubly Uniparental Inheritance (Bivalvia: Unionida).</title>
        <authorList>
            <person name="Smith C.H."/>
        </authorList>
    </citation>
    <scope>NUCLEOTIDE SEQUENCE</scope>
    <source>
        <strain evidence="1">CHS0354</strain>
    </source>
</reference>
<accession>A0AAE0VEY3</accession>
<dbReference type="AlphaFoldDB" id="A0AAE0VEY3"/>